<protein>
    <submittedName>
        <fullName evidence="3">Uncharacterized protein</fullName>
    </submittedName>
</protein>
<dbReference type="Proteomes" id="UP000887578">
    <property type="component" value="Unplaced"/>
</dbReference>
<feature type="compositionally biased region" description="Basic and acidic residues" evidence="1">
    <location>
        <begin position="152"/>
        <end position="173"/>
    </location>
</feature>
<evidence type="ECO:0000256" key="1">
    <source>
        <dbReference type="SAM" id="MobiDB-lite"/>
    </source>
</evidence>
<reference evidence="3" key="1">
    <citation type="submission" date="2022-11" db="UniProtKB">
        <authorList>
            <consortium name="WormBaseParasite"/>
        </authorList>
    </citation>
    <scope>IDENTIFICATION</scope>
</reference>
<evidence type="ECO:0000313" key="2">
    <source>
        <dbReference type="Proteomes" id="UP000887578"/>
    </source>
</evidence>
<sequence length="173" mass="20131">MPNNKLILSFCVSLDRLAQKSECSLLDIEEFYDSVYEFGRQFVSKDHDFSDLERNSIITSYPSSVEKAAKFTAEIIQHKKPNELKMLLSSIEFLINDIYEIFKYFSLDNSPANLAENISLLQEKQENLKKLLKSVKSSNDEKVDIPNLDGIPETHDWWTQKDRDSTKDEKKKE</sequence>
<dbReference type="AlphaFoldDB" id="A0A914Q8V2"/>
<proteinExistence type="predicted"/>
<evidence type="ECO:0000313" key="3">
    <source>
        <dbReference type="WBParaSite" id="PDA_v2.g27916.t1"/>
    </source>
</evidence>
<name>A0A914Q8V2_9BILA</name>
<keyword evidence="2" id="KW-1185">Reference proteome</keyword>
<dbReference type="WBParaSite" id="PDA_v2.g27916.t1">
    <property type="protein sequence ID" value="PDA_v2.g27916.t1"/>
    <property type="gene ID" value="PDA_v2.g27916"/>
</dbReference>
<accession>A0A914Q8V2</accession>
<feature type="region of interest" description="Disordered" evidence="1">
    <location>
        <begin position="135"/>
        <end position="173"/>
    </location>
</feature>
<organism evidence="2 3">
    <name type="scientific">Panagrolaimus davidi</name>
    <dbReference type="NCBI Taxonomy" id="227884"/>
    <lineage>
        <taxon>Eukaryota</taxon>
        <taxon>Metazoa</taxon>
        <taxon>Ecdysozoa</taxon>
        <taxon>Nematoda</taxon>
        <taxon>Chromadorea</taxon>
        <taxon>Rhabditida</taxon>
        <taxon>Tylenchina</taxon>
        <taxon>Panagrolaimomorpha</taxon>
        <taxon>Panagrolaimoidea</taxon>
        <taxon>Panagrolaimidae</taxon>
        <taxon>Panagrolaimus</taxon>
    </lineage>
</organism>